<dbReference type="CDD" id="cd02440">
    <property type="entry name" value="AdoMet_MTases"/>
    <property type="match status" value="1"/>
</dbReference>
<dbReference type="EMBL" id="JADGJD010000130">
    <property type="protein sequence ID" value="KAJ3054550.1"/>
    <property type="molecule type" value="Genomic_DNA"/>
</dbReference>
<evidence type="ECO:0000256" key="1">
    <source>
        <dbReference type="ARBA" id="ARBA00022603"/>
    </source>
</evidence>
<sequence length="204" mass="22593">MSPVQPSAIKPKNVDFMVGDLTKLPLPFEDGTFDYVHMRLLNLGLHKDFWPTLISEITRVVKPGGHLELMEIGRAVMPGPTKFPNLIGFALQGAVSRGIDSDIAKHLKYHLESQPGLTNVQEVVRQLQTCPDRSDASAVRIAKLYGDDLRCAVTGSKAPLVAPGLCKEEDFEGLVKAHVGETLSTKHEFDWVRCFAMKGERKEE</sequence>
<dbReference type="AlphaFoldDB" id="A0AAD5SGY2"/>
<accession>A0AAD5SGY2</accession>
<proteinExistence type="predicted"/>
<dbReference type="SUPFAM" id="SSF53335">
    <property type="entry name" value="S-adenosyl-L-methionine-dependent methyltransferases"/>
    <property type="match status" value="1"/>
</dbReference>
<dbReference type="GO" id="GO:0008168">
    <property type="term" value="F:methyltransferase activity"/>
    <property type="evidence" value="ECO:0007669"/>
    <property type="project" value="UniProtKB-KW"/>
</dbReference>
<comment type="caution">
    <text evidence="5">The sequence shown here is derived from an EMBL/GenBank/DDBJ whole genome shotgun (WGS) entry which is preliminary data.</text>
</comment>
<dbReference type="InterPro" id="IPR023576">
    <property type="entry name" value="UbiE/COQ5_MeTrFase_CS"/>
</dbReference>
<keyword evidence="3" id="KW-0949">S-adenosyl-L-methionine</keyword>
<dbReference type="PROSITE" id="PS01184">
    <property type="entry name" value="UBIE_2"/>
    <property type="match status" value="1"/>
</dbReference>
<dbReference type="GO" id="GO:0032259">
    <property type="term" value="P:methylation"/>
    <property type="evidence" value="ECO:0007669"/>
    <property type="project" value="UniProtKB-KW"/>
</dbReference>
<name>A0AAD5SGY2_9FUNG</name>
<evidence type="ECO:0000256" key="2">
    <source>
        <dbReference type="ARBA" id="ARBA00022679"/>
    </source>
</evidence>
<dbReference type="Proteomes" id="UP001212841">
    <property type="component" value="Unassembled WGS sequence"/>
</dbReference>
<dbReference type="Gene3D" id="3.40.50.150">
    <property type="entry name" value="Vaccinia Virus protein VP39"/>
    <property type="match status" value="1"/>
</dbReference>
<keyword evidence="1" id="KW-0489">Methyltransferase</keyword>
<keyword evidence="2" id="KW-0808">Transferase</keyword>
<dbReference type="InterPro" id="IPR041698">
    <property type="entry name" value="Methyltransf_25"/>
</dbReference>
<keyword evidence="6" id="KW-1185">Reference proteome</keyword>
<dbReference type="InterPro" id="IPR029063">
    <property type="entry name" value="SAM-dependent_MTases_sf"/>
</dbReference>
<reference evidence="5" key="1">
    <citation type="submission" date="2020-05" db="EMBL/GenBank/DDBJ databases">
        <title>Phylogenomic resolution of chytrid fungi.</title>
        <authorList>
            <person name="Stajich J.E."/>
            <person name="Amses K."/>
            <person name="Simmons R."/>
            <person name="Seto K."/>
            <person name="Myers J."/>
            <person name="Bonds A."/>
            <person name="Quandt C.A."/>
            <person name="Barry K."/>
            <person name="Liu P."/>
            <person name="Grigoriev I."/>
            <person name="Longcore J.E."/>
            <person name="James T.Y."/>
        </authorList>
    </citation>
    <scope>NUCLEOTIDE SEQUENCE</scope>
    <source>
        <strain evidence="5">JEL0318</strain>
    </source>
</reference>
<dbReference type="Pfam" id="PF13649">
    <property type="entry name" value="Methyltransf_25"/>
    <property type="match status" value="1"/>
</dbReference>
<protein>
    <recommendedName>
        <fullName evidence="4">Methyltransferase domain-containing protein</fullName>
    </recommendedName>
</protein>
<evidence type="ECO:0000256" key="3">
    <source>
        <dbReference type="ARBA" id="ARBA00022691"/>
    </source>
</evidence>
<organism evidence="5 6">
    <name type="scientific">Rhizophlyctis rosea</name>
    <dbReference type="NCBI Taxonomy" id="64517"/>
    <lineage>
        <taxon>Eukaryota</taxon>
        <taxon>Fungi</taxon>
        <taxon>Fungi incertae sedis</taxon>
        <taxon>Chytridiomycota</taxon>
        <taxon>Chytridiomycota incertae sedis</taxon>
        <taxon>Chytridiomycetes</taxon>
        <taxon>Rhizophlyctidales</taxon>
        <taxon>Rhizophlyctidaceae</taxon>
        <taxon>Rhizophlyctis</taxon>
    </lineage>
</organism>
<evidence type="ECO:0000313" key="6">
    <source>
        <dbReference type="Proteomes" id="UP001212841"/>
    </source>
</evidence>
<feature type="domain" description="Methyltransferase" evidence="4">
    <location>
        <begin position="11"/>
        <end position="65"/>
    </location>
</feature>
<evidence type="ECO:0000259" key="4">
    <source>
        <dbReference type="Pfam" id="PF13649"/>
    </source>
</evidence>
<evidence type="ECO:0000313" key="5">
    <source>
        <dbReference type="EMBL" id="KAJ3054550.1"/>
    </source>
</evidence>
<gene>
    <name evidence="5" type="ORF">HK097_001528</name>
</gene>